<organism evidence="2 3">
    <name type="scientific">Svornostia abyssi</name>
    <dbReference type="NCBI Taxonomy" id="2898438"/>
    <lineage>
        <taxon>Bacteria</taxon>
        <taxon>Bacillati</taxon>
        <taxon>Actinomycetota</taxon>
        <taxon>Thermoleophilia</taxon>
        <taxon>Solirubrobacterales</taxon>
        <taxon>Baekduiaceae</taxon>
        <taxon>Svornostia</taxon>
    </lineage>
</organism>
<keyword evidence="3" id="KW-1185">Reference proteome</keyword>
<reference evidence="3" key="1">
    <citation type="submission" date="2021-11" db="EMBL/GenBank/DDBJ databases">
        <title>Cultivation dependent microbiological survey of springs from the worlds oldest radium mine currently devoted to the extraction of radon-saturated water.</title>
        <authorList>
            <person name="Kapinusova G."/>
            <person name="Smrhova T."/>
            <person name="Strejcek M."/>
            <person name="Suman J."/>
            <person name="Jani K."/>
            <person name="Pajer P."/>
            <person name="Uhlik O."/>
        </authorList>
    </citation>
    <scope>NUCLEOTIDE SEQUENCE [LARGE SCALE GENOMIC DNA]</scope>
    <source>
        <strain evidence="3">J379</strain>
    </source>
</reference>
<evidence type="ECO:0000256" key="1">
    <source>
        <dbReference type="SAM" id="MobiDB-lite"/>
    </source>
</evidence>
<sequence length="259" mass="27671">MDAQGDLVVGDSTTDRVRRIDLPSSVSPPTGPAPPTGSAPAGAPEVGRTVLVQTLRGRVYVRLRGSRRSVPLDQVELVPDGSKLDTRAGTARITVARSGGGTDDADLSDGILTFDQRTDGTLTDLRLSEQITGCPVAVRDRGSQGAQIGTTAPRSRAALFGTAASPLTFAARAQTSARKKRRTRRGRVKADGRFRTDGKYGSAVVRGTQWLTIDDCGRGKRAQTRVIVREGKVAVRDFRLARTKLVRAGQRYVAYARGS</sequence>
<dbReference type="Proteomes" id="UP001058860">
    <property type="component" value="Chromosome"/>
</dbReference>
<feature type="region of interest" description="Disordered" evidence="1">
    <location>
        <begin position="1"/>
        <end position="45"/>
    </location>
</feature>
<evidence type="ECO:0000313" key="2">
    <source>
        <dbReference type="EMBL" id="UUY06299.1"/>
    </source>
</evidence>
<accession>A0ABY5PNI8</accession>
<name>A0ABY5PNI8_9ACTN</name>
<protein>
    <submittedName>
        <fullName evidence="2">Uncharacterized protein</fullName>
    </submittedName>
</protein>
<dbReference type="EMBL" id="CP088295">
    <property type="protein sequence ID" value="UUY06299.1"/>
    <property type="molecule type" value="Genomic_DNA"/>
</dbReference>
<gene>
    <name evidence="2" type="ORF">LRS13_11580</name>
</gene>
<proteinExistence type="predicted"/>
<evidence type="ECO:0000313" key="3">
    <source>
        <dbReference type="Proteomes" id="UP001058860"/>
    </source>
</evidence>